<comment type="caution">
    <text evidence="2">The sequence shown here is derived from an EMBL/GenBank/DDBJ whole genome shotgun (WGS) entry which is preliminary data.</text>
</comment>
<dbReference type="PANTHER" id="PTHR47843">
    <property type="entry name" value="BTB DOMAIN-CONTAINING PROTEIN-RELATED"/>
    <property type="match status" value="1"/>
</dbReference>
<sequence>MADSRKALIEGIAKLFNSPDHADVKIYIGEHELPAHSVVLASQSQFFQTALTGNFKEGKAKQFHFKEGSAHAHWRVFEHMYTGNYSKEPAQALDAPDDDELLKDVRVYATAEFFMLDEVKSMALKRFRETIKHFRFSELLVDCIREVYASTTQPKDGLRSAAADIAHAYRSTLWERKAFQDLVYEGGDFAVALMGRCINK</sequence>
<dbReference type="InterPro" id="IPR000210">
    <property type="entry name" value="BTB/POZ_dom"/>
</dbReference>
<dbReference type="Proteomes" id="UP000286045">
    <property type="component" value="Unassembled WGS sequence"/>
</dbReference>
<dbReference type="SMART" id="SM00225">
    <property type="entry name" value="BTB"/>
    <property type="match status" value="1"/>
</dbReference>
<dbReference type="SUPFAM" id="SSF54695">
    <property type="entry name" value="POZ domain"/>
    <property type="match status" value="1"/>
</dbReference>
<gene>
    <name evidence="2" type="ORF">EKO27_g11439</name>
</gene>
<dbReference type="AlphaFoldDB" id="A0A439CND6"/>
<dbReference type="PANTHER" id="PTHR47843:SF5">
    <property type="entry name" value="BTB_POZ DOMAIN PROTEIN"/>
    <property type="match status" value="1"/>
</dbReference>
<organism evidence="2 3">
    <name type="scientific">Xylaria grammica</name>
    <dbReference type="NCBI Taxonomy" id="363999"/>
    <lineage>
        <taxon>Eukaryota</taxon>
        <taxon>Fungi</taxon>
        <taxon>Dikarya</taxon>
        <taxon>Ascomycota</taxon>
        <taxon>Pezizomycotina</taxon>
        <taxon>Sordariomycetes</taxon>
        <taxon>Xylariomycetidae</taxon>
        <taxon>Xylariales</taxon>
        <taxon>Xylariaceae</taxon>
        <taxon>Xylaria</taxon>
    </lineage>
</organism>
<dbReference type="PROSITE" id="PS50097">
    <property type="entry name" value="BTB"/>
    <property type="match status" value="1"/>
</dbReference>
<reference evidence="2 3" key="1">
    <citation type="submission" date="2018-12" db="EMBL/GenBank/DDBJ databases">
        <title>Draft genome sequence of Xylaria grammica IHI A82.</title>
        <authorList>
            <person name="Buettner E."/>
            <person name="Kellner H."/>
        </authorList>
    </citation>
    <scope>NUCLEOTIDE SEQUENCE [LARGE SCALE GENOMIC DNA]</scope>
    <source>
        <strain evidence="2 3">IHI A82</strain>
    </source>
</reference>
<dbReference type="Pfam" id="PF00651">
    <property type="entry name" value="BTB"/>
    <property type="match status" value="1"/>
</dbReference>
<keyword evidence="3" id="KW-1185">Reference proteome</keyword>
<accession>A0A439CND6</accession>
<dbReference type="EMBL" id="RYZI01000727">
    <property type="protein sequence ID" value="RWA03667.1"/>
    <property type="molecule type" value="Genomic_DNA"/>
</dbReference>
<feature type="domain" description="BTB" evidence="1">
    <location>
        <begin position="22"/>
        <end position="89"/>
    </location>
</feature>
<name>A0A439CND6_9PEZI</name>
<proteinExistence type="predicted"/>
<protein>
    <recommendedName>
        <fullName evidence="1">BTB domain-containing protein</fullName>
    </recommendedName>
</protein>
<dbReference type="InterPro" id="IPR011333">
    <property type="entry name" value="SKP1/BTB/POZ_sf"/>
</dbReference>
<dbReference type="STRING" id="363999.A0A439CND6"/>
<evidence type="ECO:0000313" key="3">
    <source>
        <dbReference type="Proteomes" id="UP000286045"/>
    </source>
</evidence>
<evidence type="ECO:0000259" key="1">
    <source>
        <dbReference type="PROSITE" id="PS50097"/>
    </source>
</evidence>
<evidence type="ECO:0000313" key="2">
    <source>
        <dbReference type="EMBL" id="RWA03667.1"/>
    </source>
</evidence>
<dbReference type="CDD" id="cd18186">
    <property type="entry name" value="BTB_POZ_ZBTB_KLHL-like"/>
    <property type="match status" value="1"/>
</dbReference>
<dbReference type="Gene3D" id="3.30.710.10">
    <property type="entry name" value="Potassium Channel Kv1.1, Chain A"/>
    <property type="match status" value="1"/>
</dbReference>